<dbReference type="AlphaFoldDB" id="A0AAE0UCK2"/>
<accession>A0AAE0UCK2</accession>
<comment type="caution">
    <text evidence="1">The sequence shown here is derived from an EMBL/GenBank/DDBJ whole genome shotgun (WGS) entry which is preliminary data.</text>
</comment>
<reference evidence="1" key="2">
    <citation type="submission" date="2023-07" db="EMBL/GenBank/DDBJ databases">
        <authorList>
            <consortium name="Lawrence Berkeley National Laboratory"/>
            <person name="Haridas S."/>
            <person name="Hensen N."/>
            <person name="Bonometti L."/>
            <person name="Westerberg I."/>
            <person name="Brannstrom I.O."/>
            <person name="Guillou S."/>
            <person name="Cros-Aarteil S."/>
            <person name="Calhoun S."/>
            <person name="Kuo A."/>
            <person name="Mondo S."/>
            <person name="Pangilinan J."/>
            <person name="Riley R."/>
            <person name="LaButti K."/>
            <person name="Andreopoulos B."/>
            <person name="Lipzen A."/>
            <person name="Chen C."/>
            <person name="Yanf M."/>
            <person name="Daum C."/>
            <person name="Ng V."/>
            <person name="Clum A."/>
            <person name="Steindorff A."/>
            <person name="Ohm R."/>
            <person name="Martin F."/>
            <person name="Silar P."/>
            <person name="Natvig D."/>
            <person name="Lalanne C."/>
            <person name="Gautier V."/>
            <person name="Ament-velasquez S.L."/>
            <person name="Kruys A."/>
            <person name="Hutchinson M.I."/>
            <person name="Powell A.J."/>
            <person name="Barry K."/>
            <person name="Miller A.N."/>
            <person name="Grigoriev I.V."/>
            <person name="Debuchy R."/>
            <person name="Gladieux P."/>
            <person name="Thoren M.H."/>
            <person name="Johannesson H."/>
        </authorList>
    </citation>
    <scope>NUCLEOTIDE SEQUENCE</scope>
    <source>
        <strain evidence="1">FGSC 1904</strain>
    </source>
</reference>
<protein>
    <submittedName>
        <fullName evidence="1">Uncharacterized protein</fullName>
    </submittedName>
</protein>
<reference evidence="1" key="1">
    <citation type="journal article" date="2023" name="Mol. Phylogenet. Evol.">
        <title>Genome-scale phylogeny and comparative genomics of the fungal order Sordariales.</title>
        <authorList>
            <person name="Hensen N."/>
            <person name="Bonometti L."/>
            <person name="Westerberg I."/>
            <person name="Brannstrom I.O."/>
            <person name="Guillou S."/>
            <person name="Cros-Aarteil S."/>
            <person name="Calhoun S."/>
            <person name="Haridas S."/>
            <person name="Kuo A."/>
            <person name="Mondo S."/>
            <person name="Pangilinan J."/>
            <person name="Riley R."/>
            <person name="LaButti K."/>
            <person name="Andreopoulos B."/>
            <person name="Lipzen A."/>
            <person name="Chen C."/>
            <person name="Yan M."/>
            <person name="Daum C."/>
            <person name="Ng V."/>
            <person name="Clum A."/>
            <person name="Steindorff A."/>
            <person name="Ohm R.A."/>
            <person name="Martin F."/>
            <person name="Silar P."/>
            <person name="Natvig D.O."/>
            <person name="Lalanne C."/>
            <person name="Gautier V."/>
            <person name="Ament-Velasquez S.L."/>
            <person name="Kruys A."/>
            <person name="Hutchinson M.I."/>
            <person name="Powell A.J."/>
            <person name="Barry K."/>
            <person name="Miller A.N."/>
            <person name="Grigoriev I.V."/>
            <person name="Debuchy R."/>
            <person name="Gladieux P."/>
            <person name="Hiltunen Thoren M."/>
            <person name="Johannesson H."/>
        </authorList>
    </citation>
    <scope>NUCLEOTIDE SEQUENCE</scope>
    <source>
        <strain evidence="1">FGSC 1904</strain>
    </source>
</reference>
<organism evidence="1 2">
    <name type="scientific">Sordaria brevicollis</name>
    <dbReference type="NCBI Taxonomy" id="83679"/>
    <lineage>
        <taxon>Eukaryota</taxon>
        <taxon>Fungi</taxon>
        <taxon>Dikarya</taxon>
        <taxon>Ascomycota</taxon>
        <taxon>Pezizomycotina</taxon>
        <taxon>Sordariomycetes</taxon>
        <taxon>Sordariomycetidae</taxon>
        <taxon>Sordariales</taxon>
        <taxon>Sordariaceae</taxon>
        <taxon>Sordaria</taxon>
    </lineage>
</organism>
<dbReference type="EMBL" id="JAUTDP010000005">
    <property type="protein sequence ID" value="KAK3399128.1"/>
    <property type="molecule type" value="Genomic_DNA"/>
</dbReference>
<dbReference type="Proteomes" id="UP001281003">
    <property type="component" value="Unassembled WGS sequence"/>
</dbReference>
<name>A0AAE0UCK2_SORBR</name>
<proteinExistence type="predicted"/>
<keyword evidence="2" id="KW-1185">Reference proteome</keyword>
<sequence length="252" mass="28296">MPSNMQANPGPLGTPNDGILDSRLSKVWELLGIKIYSPEATDKAFKDWQDDVRYWIRYNGNDEDLGKDHFPKLEKGLKAWGGWNDSSTSSILILAAENKGSDASYCWLSPVAVRMAQAIREEKETQKTSPGRPTCAVYQWKWRNSVSTMLLQVLCQLLDQNQHVLQDGEAYNQISKVVEGIKEAVQVPKQTAESKDSGIDESLVETIGQILLQVVEELKETGILWIVLDRIEYRRRGARPSDAFGESLDQVG</sequence>
<evidence type="ECO:0000313" key="2">
    <source>
        <dbReference type="Proteomes" id="UP001281003"/>
    </source>
</evidence>
<gene>
    <name evidence="1" type="ORF">B0T20DRAFT_409291</name>
</gene>
<evidence type="ECO:0000313" key="1">
    <source>
        <dbReference type="EMBL" id="KAK3399128.1"/>
    </source>
</evidence>